<accession>A0A9J7DXF2</accession>
<dbReference type="GeneID" id="111350907"/>
<protein>
    <submittedName>
        <fullName evidence="3">Uncharacterized protein LOC111350907 isoform X1</fullName>
    </submittedName>
</protein>
<keyword evidence="2" id="KW-1185">Reference proteome</keyword>
<proteinExistence type="predicted"/>
<name>A0A9J7DXF2_SPOLT</name>
<reference evidence="3" key="1">
    <citation type="submission" date="2025-08" db="UniProtKB">
        <authorList>
            <consortium name="RefSeq"/>
        </authorList>
    </citation>
    <scope>IDENTIFICATION</scope>
    <source>
        <strain evidence="3">Ishihara</strain>
        <tissue evidence="3">Whole body</tissue>
    </source>
</reference>
<gene>
    <name evidence="3" type="primary">LOC111350907</name>
</gene>
<dbReference type="OrthoDB" id="7492044at2759"/>
<evidence type="ECO:0000313" key="2">
    <source>
        <dbReference type="Proteomes" id="UP000301870"/>
    </source>
</evidence>
<dbReference type="Proteomes" id="UP000301870">
    <property type="component" value="Chromosome 12"/>
</dbReference>
<dbReference type="KEGG" id="sliu:111350907"/>
<dbReference type="RefSeq" id="XP_022818391.1">
    <property type="nucleotide sequence ID" value="XM_022962623.1"/>
</dbReference>
<evidence type="ECO:0000313" key="3">
    <source>
        <dbReference type="RefSeq" id="XP_022818391.1"/>
    </source>
</evidence>
<feature type="region of interest" description="Disordered" evidence="1">
    <location>
        <begin position="408"/>
        <end position="448"/>
    </location>
</feature>
<dbReference type="AlphaFoldDB" id="A0A9J7DXF2"/>
<evidence type="ECO:0000256" key="1">
    <source>
        <dbReference type="SAM" id="MobiDB-lite"/>
    </source>
</evidence>
<sequence>MSLEEVAAVKVDDEEKFKILHSIVYTTRLDEMNIFSKVRSTKDTDTVFEAIIKESKPNINRKRLRSNSMDANERLSAYEDLSLRINFVNKKARVNRHNKNLLRLCKPVTAVVEKLKMNSNKDIIENTKYLTLIPFFRMNTRHKINILYDLQNNEIDVYFLDSFLSLKEYVRLQNIQSFKSGLKELARSHENILTRYFCCWYARKNWLDGYRHSQGLKTPRSQDALNFMRKTHKCSINNCLCCCSTKLVLSNENYIKNKINRSEKPRDWYNKMTERTDLMNTPIAKSFKNDNKSLGTSNINCNIKHELSCNSENININSKNQLPTNLLKNLCCWYKQEELSARFLADGGFKGIINFMRRPHLCSIMNCKCCCKPKKTQMTKVSYFDIPVRHTNHFTKYKDVKFLNNQTKPLNTRGTKPISAYRSSSVDRSRPEPVGASKPNPIDARISNPVDVSRPNLVNESRLNINNVNRPNITNVTVPNIASVTRPNIANVTRPNIASVTRPNIANVTRPSIANVTRPNIANVTRPNIASVTRPNIANVTRPSIANVTRPNIANVTRPIIANVTRPNIANVTRPNIANVTRPNIANVTRPNIANVTRPNFANMTRPNIVNVTQPNTVNVIRPDIVNVNTTNNANVNIPDFINSSNSKHETNPKKNNDICLVTFSISLTAFQYMLQHKKEAPLEEILNLIMKKRPTNEHKWDKFVHFIINTSHFPYAVAIEKIDMDSLTTKELLILDMIFSAIETFSKQSSAKLKAQTSKLFCTKETQTPQTHTKKKDMSSINEVLRATSLLRSYQFATSLEDHLRHLRLPKNLQLDCLLNNRNDPYKPVYIKERR</sequence>
<organism evidence="2 3">
    <name type="scientific">Spodoptera litura</name>
    <name type="common">Asian cotton leafworm</name>
    <dbReference type="NCBI Taxonomy" id="69820"/>
    <lineage>
        <taxon>Eukaryota</taxon>
        <taxon>Metazoa</taxon>
        <taxon>Ecdysozoa</taxon>
        <taxon>Arthropoda</taxon>
        <taxon>Hexapoda</taxon>
        <taxon>Insecta</taxon>
        <taxon>Pterygota</taxon>
        <taxon>Neoptera</taxon>
        <taxon>Endopterygota</taxon>
        <taxon>Lepidoptera</taxon>
        <taxon>Glossata</taxon>
        <taxon>Ditrysia</taxon>
        <taxon>Noctuoidea</taxon>
        <taxon>Noctuidae</taxon>
        <taxon>Amphipyrinae</taxon>
        <taxon>Spodoptera</taxon>
    </lineage>
</organism>